<dbReference type="AlphaFoldDB" id="G5IXK7"/>
<evidence type="ECO:0000313" key="1">
    <source>
        <dbReference type="EMBL" id="EHJ15335.1"/>
    </source>
</evidence>
<dbReference type="Pfam" id="PF11165">
    <property type="entry name" value="DUF2949"/>
    <property type="match status" value="1"/>
</dbReference>
<gene>
    <name evidence="1" type="ORF">CWATWH0003_0018</name>
</gene>
<dbReference type="EMBL" id="AESD01000002">
    <property type="protein sequence ID" value="EHJ15335.1"/>
    <property type="molecule type" value="Genomic_DNA"/>
</dbReference>
<dbReference type="Proteomes" id="UP000003477">
    <property type="component" value="Unassembled WGS sequence"/>
</dbReference>
<proteinExistence type="predicted"/>
<reference evidence="1 2" key="1">
    <citation type="journal article" date="2011" name="Front. Microbiol.">
        <title>Two Strains of Crocosphaera watsonii with Highly Conserved Genomes are Distinguished by Strain-Specific Features.</title>
        <authorList>
            <person name="Bench S.R."/>
            <person name="Ilikchyan I.N."/>
            <person name="Tripp H.J."/>
            <person name="Zehr J.P."/>
        </authorList>
    </citation>
    <scope>NUCLEOTIDE SEQUENCE [LARGE SCALE GENOMIC DNA]</scope>
    <source>
        <strain evidence="1 2">WH 0003</strain>
    </source>
</reference>
<protein>
    <recommendedName>
        <fullName evidence="3">DUF2949 domain-containing protein</fullName>
    </recommendedName>
</protein>
<evidence type="ECO:0000313" key="2">
    <source>
        <dbReference type="Proteomes" id="UP000003477"/>
    </source>
</evidence>
<accession>G5IXK7</accession>
<sequence length="80" mass="9189">MIHSQGKIIMPHTTSPQFLRFLHEELCLSADSIAIAQRSMNETKGPLPMLLWQYGLINLNELDKIYDWLDGSVYPSNQDL</sequence>
<name>G5IXK7_CROWT</name>
<evidence type="ECO:0008006" key="3">
    <source>
        <dbReference type="Google" id="ProtNLM"/>
    </source>
</evidence>
<dbReference type="PATRIC" id="fig|423471.3.peg.16"/>
<organism evidence="1 2">
    <name type="scientific">Crocosphaera watsonii WH 0003</name>
    <dbReference type="NCBI Taxonomy" id="423471"/>
    <lineage>
        <taxon>Bacteria</taxon>
        <taxon>Bacillati</taxon>
        <taxon>Cyanobacteriota</taxon>
        <taxon>Cyanophyceae</taxon>
        <taxon>Oscillatoriophycideae</taxon>
        <taxon>Chroococcales</taxon>
        <taxon>Aphanothecaceae</taxon>
        <taxon>Crocosphaera</taxon>
    </lineage>
</organism>
<comment type="caution">
    <text evidence="1">The sequence shown here is derived from an EMBL/GenBank/DDBJ whole genome shotgun (WGS) entry which is preliminary data.</text>
</comment>
<dbReference type="InterPro" id="IPR021336">
    <property type="entry name" value="DUF2949"/>
</dbReference>